<dbReference type="OrthoDB" id="10006218at2759"/>
<dbReference type="EnsemblPlants" id="Pp3c27_5320V3.2">
    <property type="protein sequence ID" value="PAC:32951411.CDS.1"/>
    <property type="gene ID" value="Pp3c27_5320"/>
</dbReference>
<dbReference type="HOGENOM" id="CLU_057024_0_0_1"/>
<dbReference type="GeneID" id="112278488"/>
<dbReference type="PANTHER" id="PTHR32026">
    <property type="entry name" value="METHYLTRANSFERASE-LIKE PROTEIN 24"/>
    <property type="match status" value="1"/>
</dbReference>
<dbReference type="PaxDb" id="3218-PP1S276_61V6.1"/>
<dbReference type="OMA" id="FHEDANL"/>
<dbReference type="Gramene" id="Pp3c27_5320V3.1">
    <property type="protein sequence ID" value="PAC:32951410.CDS.1"/>
    <property type="gene ID" value="Pp3c27_5320"/>
</dbReference>
<name>A9TNY7_PHYPA</name>
<reference evidence="2 4" key="2">
    <citation type="journal article" date="2018" name="Plant J.">
        <title>The Physcomitrella patens chromosome-scale assembly reveals moss genome structure and evolution.</title>
        <authorList>
            <person name="Lang D."/>
            <person name="Ullrich K.K."/>
            <person name="Murat F."/>
            <person name="Fuchs J."/>
            <person name="Jenkins J."/>
            <person name="Haas F.B."/>
            <person name="Piednoel M."/>
            <person name="Gundlach H."/>
            <person name="Van Bel M."/>
            <person name="Meyberg R."/>
            <person name="Vives C."/>
            <person name="Morata J."/>
            <person name="Symeonidi A."/>
            <person name="Hiss M."/>
            <person name="Muchero W."/>
            <person name="Kamisugi Y."/>
            <person name="Saleh O."/>
            <person name="Blanc G."/>
            <person name="Decker E.L."/>
            <person name="van Gessel N."/>
            <person name="Grimwood J."/>
            <person name="Hayes R.D."/>
            <person name="Graham S.W."/>
            <person name="Gunter L.E."/>
            <person name="McDaniel S.F."/>
            <person name="Hoernstein S.N.W."/>
            <person name="Larsson A."/>
            <person name="Li F.W."/>
            <person name="Perroud P.F."/>
            <person name="Phillips J."/>
            <person name="Ranjan P."/>
            <person name="Rokshar D.S."/>
            <person name="Rothfels C.J."/>
            <person name="Schneider L."/>
            <person name="Shu S."/>
            <person name="Stevenson D.W."/>
            <person name="Thummler F."/>
            <person name="Tillich M."/>
            <person name="Villarreal Aguilar J.C."/>
            <person name="Widiez T."/>
            <person name="Wong G.K."/>
            <person name="Wymore A."/>
            <person name="Zhang Y."/>
            <person name="Zimmer A.D."/>
            <person name="Quatrano R.S."/>
            <person name="Mayer K.F.X."/>
            <person name="Goodstein D."/>
            <person name="Casacuberta J.M."/>
            <person name="Vandepoele K."/>
            <person name="Reski R."/>
            <person name="Cuming A.C."/>
            <person name="Tuskan G.A."/>
            <person name="Maumus F."/>
            <person name="Salse J."/>
            <person name="Schmutz J."/>
            <person name="Rensing S.A."/>
        </authorList>
    </citation>
    <scope>NUCLEOTIDE SEQUENCE [LARGE SCALE GENOMIC DNA]</scope>
    <source>
        <strain evidence="3 4">cv. Gransden 2004</strain>
    </source>
</reference>
<protein>
    <recommendedName>
        <fullName evidence="1">Methyltransferase FkbM domain-containing protein</fullName>
    </recommendedName>
</protein>
<dbReference type="eggNOG" id="ENOG502S980">
    <property type="taxonomic scope" value="Eukaryota"/>
</dbReference>
<keyword evidence="4" id="KW-1185">Reference proteome</keyword>
<dbReference type="EMBL" id="ABEU02000027">
    <property type="protein sequence ID" value="PNR26386.1"/>
    <property type="molecule type" value="Genomic_DNA"/>
</dbReference>
<sequence length="337" mass="38378">MSYFGELQAAGRSPRVCHFLILCLLSYIFIDYVLHHSGTSSCVDLVFDASDAKVAKSDKESVADSAQEDPICGSVIGHLNSGQEPLVAKAWSQMKWIGAPAKCRVKGQLIEALDPRNNFRRGFSLKFTSDVEDKTAILPWLYGAKVDLNKRARRVYLDLGANSFRTSVTWFSQMYPCDFTEIHAFEVSPQLFKIPSSGFNEETNWVPENSHATRVKTAPGVPNWMLDRIKTYNTFVSDGDDEKSTNITRFIKEDLQLTADDAVVVKMDIEGAEWPILKRWLLDLEMANIIDELFVEIHYRHNTMLDYHWGQFSHSREEATRLIASLRAKGYFIHAWP</sequence>
<evidence type="ECO:0000259" key="1">
    <source>
        <dbReference type="Pfam" id="PF05050"/>
    </source>
</evidence>
<dbReference type="EnsemblPlants" id="Pp3c27_5320V3.1">
    <property type="protein sequence ID" value="PAC:32951410.CDS.1"/>
    <property type="gene ID" value="Pp3c27_5320"/>
</dbReference>
<dbReference type="Pfam" id="PF05050">
    <property type="entry name" value="Methyltransf_21"/>
    <property type="match status" value="1"/>
</dbReference>
<accession>A9TNY7</accession>
<dbReference type="InterPro" id="IPR029063">
    <property type="entry name" value="SAM-dependent_MTases_sf"/>
</dbReference>
<reference evidence="3" key="3">
    <citation type="submission" date="2020-12" db="UniProtKB">
        <authorList>
            <consortium name="EnsemblPlants"/>
        </authorList>
    </citation>
    <scope>IDENTIFICATION</scope>
</reference>
<proteinExistence type="predicted"/>
<dbReference type="KEGG" id="ppp:112278488"/>
<dbReference type="Gramene" id="Pp3c27_5320V3.2">
    <property type="protein sequence ID" value="PAC:32951411.CDS.1"/>
    <property type="gene ID" value="Pp3c27_5320"/>
</dbReference>
<dbReference type="PANTHER" id="PTHR32026:SF27">
    <property type="entry name" value="METHYLTRANSFERASE FKBM DOMAIN-CONTAINING PROTEIN-RELATED"/>
    <property type="match status" value="1"/>
</dbReference>
<dbReference type="InterPro" id="IPR026913">
    <property type="entry name" value="METTL24"/>
</dbReference>
<dbReference type="Proteomes" id="UP000006727">
    <property type="component" value="Chromosome 27"/>
</dbReference>
<organism evidence="2">
    <name type="scientific">Physcomitrium patens</name>
    <name type="common">Spreading-leaved earth moss</name>
    <name type="synonym">Physcomitrella patens</name>
    <dbReference type="NCBI Taxonomy" id="3218"/>
    <lineage>
        <taxon>Eukaryota</taxon>
        <taxon>Viridiplantae</taxon>
        <taxon>Streptophyta</taxon>
        <taxon>Embryophyta</taxon>
        <taxon>Bryophyta</taxon>
        <taxon>Bryophytina</taxon>
        <taxon>Bryopsida</taxon>
        <taxon>Funariidae</taxon>
        <taxon>Funariales</taxon>
        <taxon>Funariaceae</taxon>
        <taxon>Physcomitrium</taxon>
    </lineage>
</organism>
<dbReference type="SUPFAM" id="SSF53335">
    <property type="entry name" value="S-adenosyl-L-methionine-dependent methyltransferases"/>
    <property type="match status" value="1"/>
</dbReference>
<gene>
    <name evidence="3" type="primary">LOC112278488</name>
    <name evidence="2" type="ORF">PHYPA_030961</name>
</gene>
<evidence type="ECO:0000313" key="4">
    <source>
        <dbReference type="Proteomes" id="UP000006727"/>
    </source>
</evidence>
<dbReference type="Gene3D" id="3.40.50.150">
    <property type="entry name" value="Vaccinia Virus protein VP39"/>
    <property type="match status" value="1"/>
</dbReference>
<evidence type="ECO:0000313" key="2">
    <source>
        <dbReference type="EMBL" id="PNR26386.1"/>
    </source>
</evidence>
<feature type="domain" description="Methyltransferase FkbM" evidence="1">
    <location>
        <begin position="184"/>
        <end position="331"/>
    </location>
</feature>
<dbReference type="RefSeq" id="XP_024367822.1">
    <property type="nucleotide sequence ID" value="XM_024512054.2"/>
</dbReference>
<dbReference type="AlphaFoldDB" id="A9TNY7"/>
<reference evidence="2 4" key="1">
    <citation type="journal article" date="2008" name="Science">
        <title>The Physcomitrella genome reveals evolutionary insights into the conquest of land by plants.</title>
        <authorList>
            <person name="Rensing S."/>
            <person name="Lang D."/>
            <person name="Zimmer A."/>
            <person name="Terry A."/>
            <person name="Salamov A."/>
            <person name="Shapiro H."/>
            <person name="Nishiyama T."/>
            <person name="Perroud P.-F."/>
            <person name="Lindquist E."/>
            <person name="Kamisugi Y."/>
            <person name="Tanahashi T."/>
            <person name="Sakakibara K."/>
            <person name="Fujita T."/>
            <person name="Oishi K."/>
            <person name="Shin-I T."/>
            <person name="Kuroki Y."/>
            <person name="Toyoda A."/>
            <person name="Suzuki Y."/>
            <person name="Hashimoto A."/>
            <person name="Yamaguchi K."/>
            <person name="Sugano A."/>
            <person name="Kohara Y."/>
            <person name="Fujiyama A."/>
            <person name="Anterola A."/>
            <person name="Aoki S."/>
            <person name="Ashton N."/>
            <person name="Barbazuk W.B."/>
            <person name="Barker E."/>
            <person name="Bennetzen J."/>
            <person name="Bezanilla M."/>
            <person name="Blankenship R."/>
            <person name="Cho S.H."/>
            <person name="Dutcher S."/>
            <person name="Estelle M."/>
            <person name="Fawcett J.A."/>
            <person name="Gundlach H."/>
            <person name="Hanada K."/>
            <person name="Heyl A."/>
            <person name="Hicks K.A."/>
            <person name="Hugh J."/>
            <person name="Lohr M."/>
            <person name="Mayer K."/>
            <person name="Melkozernov A."/>
            <person name="Murata T."/>
            <person name="Nelson D."/>
            <person name="Pils B."/>
            <person name="Prigge M."/>
            <person name="Reiss B."/>
            <person name="Renner T."/>
            <person name="Rombauts S."/>
            <person name="Rushton P."/>
            <person name="Sanderfoot A."/>
            <person name="Schween G."/>
            <person name="Shiu S.-H."/>
            <person name="Stueber K."/>
            <person name="Theodoulou F.L."/>
            <person name="Tu H."/>
            <person name="Van de Peer Y."/>
            <person name="Verrier P.J."/>
            <person name="Waters E."/>
            <person name="Wood A."/>
            <person name="Yang L."/>
            <person name="Cove D."/>
            <person name="Cuming A."/>
            <person name="Hasebe M."/>
            <person name="Lucas S."/>
            <person name="Mishler D.B."/>
            <person name="Reski R."/>
            <person name="Grigoriev I."/>
            <person name="Quatrano R.S."/>
            <person name="Boore J.L."/>
        </authorList>
    </citation>
    <scope>NUCLEOTIDE SEQUENCE [LARGE SCALE GENOMIC DNA]</scope>
    <source>
        <strain evidence="3 4">cv. Gransden 2004</strain>
    </source>
</reference>
<dbReference type="InterPro" id="IPR006342">
    <property type="entry name" value="FkbM_mtfrase"/>
</dbReference>
<evidence type="ECO:0000313" key="3">
    <source>
        <dbReference type="EnsemblPlants" id="PAC:32951410.CDS.1"/>
    </source>
</evidence>